<dbReference type="RefSeq" id="XP_035686067.1">
    <property type="nucleotide sequence ID" value="XM_035830174.1"/>
</dbReference>
<dbReference type="GeneID" id="118422543"/>
<feature type="compositionally biased region" description="Basic and acidic residues" evidence="1">
    <location>
        <begin position="11"/>
        <end position="20"/>
    </location>
</feature>
<protein>
    <submittedName>
        <fullName evidence="3">Uncharacterized protein LOC118422543</fullName>
    </submittedName>
</protein>
<dbReference type="OrthoDB" id="10045730at2759"/>
<sequence length="322" mass="34947">MAMMSTSVRKTPKESKREEWKHVALPARLSQGGDAVTTSVSESASVSTLVQRFEALANQAQHATHLHSLPDVDKVRIRLPDHVGEIVDQWEQMTAETSSFSSGETSSISSGETSSISSGETSSISSADSVVTVIAAPQKPPCTRLQSDTAETTGTTPTPPPKPARCKDFVLYRNTLGQFGVSLMPTEISERSFSGSTEQSMRRIHVVCQAADSDASLPVGRLVAVNFLPVHDITTADLYTIIARSAESVRLRIQPLDFPQSVLQTLVYSEQHRVAQENDSQGQSHPLGIKVLVKRKMKRVIQRCREAVGSCCEQLKSCVSGV</sequence>
<organism evidence="2 3">
    <name type="scientific">Branchiostoma floridae</name>
    <name type="common">Florida lancelet</name>
    <name type="synonym">Amphioxus</name>
    <dbReference type="NCBI Taxonomy" id="7739"/>
    <lineage>
        <taxon>Eukaryota</taxon>
        <taxon>Metazoa</taxon>
        <taxon>Chordata</taxon>
        <taxon>Cephalochordata</taxon>
        <taxon>Leptocardii</taxon>
        <taxon>Amphioxiformes</taxon>
        <taxon>Branchiostomatidae</taxon>
        <taxon>Branchiostoma</taxon>
    </lineage>
</organism>
<reference evidence="3" key="2">
    <citation type="submission" date="2025-08" db="UniProtKB">
        <authorList>
            <consortium name="RefSeq"/>
        </authorList>
    </citation>
    <scope>IDENTIFICATION</scope>
    <source>
        <strain evidence="3">S238N-H82</strain>
        <tissue evidence="3">Testes</tissue>
    </source>
</reference>
<accession>A0A9J7LP06</accession>
<evidence type="ECO:0000313" key="3">
    <source>
        <dbReference type="RefSeq" id="XP_035686067.1"/>
    </source>
</evidence>
<dbReference type="AlphaFoldDB" id="A0A9J7LP06"/>
<keyword evidence="2" id="KW-1185">Reference proteome</keyword>
<evidence type="ECO:0000256" key="1">
    <source>
        <dbReference type="SAM" id="MobiDB-lite"/>
    </source>
</evidence>
<gene>
    <name evidence="3" type="primary">LOC118422543</name>
</gene>
<name>A0A9J7LP06_BRAFL</name>
<evidence type="ECO:0000313" key="2">
    <source>
        <dbReference type="Proteomes" id="UP000001554"/>
    </source>
</evidence>
<feature type="region of interest" description="Disordered" evidence="1">
    <location>
        <begin position="1"/>
        <end position="20"/>
    </location>
</feature>
<feature type="region of interest" description="Disordered" evidence="1">
    <location>
        <begin position="138"/>
        <end position="165"/>
    </location>
</feature>
<feature type="region of interest" description="Disordered" evidence="1">
    <location>
        <begin position="94"/>
        <end position="122"/>
    </location>
</feature>
<proteinExistence type="predicted"/>
<dbReference type="KEGG" id="bfo:118422543"/>
<reference evidence="2" key="1">
    <citation type="journal article" date="2020" name="Nat. Ecol. Evol.">
        <title>Deeply conserved synteny resolves early events in vertebrate evolution.</title>
        <authorList>
            <person name="Simakov O."/>
            <person name="Marletaz F."/>
            <person name="Yue J.X."/>
            <person name="O'Connell B."/>
            <person name="Jenkins J."/>
            <person name="Brandt A."/>
            <person name="Calef R."/>
            <person name="Tung C.H."/>
            <person name="Huang T.K."/>
            <person name="Schmutz J."/>
            <person name="Satoh N."/>
            <person name="Yu J.K."/>
            <person name="Putnam N.H."/>
            <person name="Green R.E."/>
            <person name="Rokhsar D.S."/>
        </authorList>
    </citation>
    <scope>NUCLEOTIDE SEQUENCE [LARGE SCALE GENOMIC DNA]</scope>
    <source>
        <strain evidence="2">S238N-H82</strain>
    </source>
</reference>
<dbReference type="OMA" id="NQAQHAT"/>
<feature type="compositionally biased region" description="Low complexity" evidence="1">
    <location>
        <begin position="96"/>
        <end position="122"/>
    </location>
</feature>
<dbReference type="Proteomes" id="UP000001554">
    <property type="component" value="Chromosome 9"/>
</dbReference>